<accession>A0A949NFE0</accession>
<protein>
    <submittedName>
        <fullName evidence="9">Carbohydrate ABC transporter permease</fullName>
    </submittedName>
</protein>
<dbReference type="PANTHER" id="PTHR43744:SF12">
    <property type="entry name" value="ABC TRANSPORTER PERMEASE PROTEIN MG189-RELATED"/>
    <property type="match status" value="1"/>
</dbReference>
<keyword evidence="6 7" id="KW-0472">Membrane</keyword>
<feature type="transmembrane region" description="Helical" evidence="7">
    <location>
        <begin position="140"/>
        <end position="163"/>
    </location>
</feature>
<comment type="caution">
    <text evidence="9">The sequence shown here is derived from an EMBL/GenBank/DDBJ whole genome shotgun (WGS) entry which is preliminary data.</text>
</comment>
<dbReference type="InterPro" id="IPR035906">
    <property type="entry name" value="MetI-like_sf"/>
</dbReference>
<dbReference type="RefSeq" id="WP_158346951.1">
    <property type="nucleotide sequence ID" value="NZ_JAHQCW010000032.1"/>
</dbReference>
<dbReference type="Proteomes" id="UP000712157">
    <property type="component" value="Unassembled WGS sequence"/>
</dbReference>
<keyword evidence="5 7" id="KW-1133">Transmembrane helix</keyword>
<evidence type="ECO:0000313" key="10">
    <source>
        <dbReference type="Proteomes" id="UP000712157"/>
    </source>
</evidence>
<dbReference type="GO" id="GO:0005886">
    <property type="term" value="C:plasma membrane"/>
    <property type="evidence" value="ECO:0007669"/>
    <property type="project" value="UniProtKB-SubCell"/>
</dbReference>
<evidence type="ECO:0000256" key="1">
    <source>
        <dbReference type="ARBA" id="ARBA00004651"/>
    </source>
</evidence>
<feature type="transmembrane region" description="Helical" evidence="7">
    <location>
        <begin position="107"/>
        <end position="128"/>
    </location>
</feature>
<dbReference type="PROSITE" id="PS50928">
    <property type="entry name" value="ABC_TM1"/>
    <property type="match status" value="1"/>
</dbReference>
<reference evidence="9" key="1">
    <citation type="submission" date="2021-06" db="EMBL/GenBank/DDBJ databases">
        <title>Description of novel taxa of the family Lachnospiraceae.</title>
        <authorList>
            <person name="Chaplin A.V."/>
            <person name="Sokolova S.R."/>
            <person name="Pikina A.P."/>
            <person name="Korzhanova M."/>
            <person name="Belova V."/>
            <person name="Korostin D."/>
            <person name="Efimov B.A."/>
        </authorList>
    </citation>
    <scope>NUCLEOTIDE SEQUENCE</scope>
    <source>
        <strain evidence="9">ASD5720</strain>
    </source>
</reference>
<comment type="similarity">
    <text evidence="7">Belongs to the binding-protein-dependent transport system permease family.</text>
</comment>
<name>A0A949NFE0_9FIRM</name>
<feature type="transmembrane region" description="Helical" evidence="7">
    <location>
        <begin position="76"/>
        <end position="98"/>
    </location>
</feature>
<gene>
    <name evidence="9" type="ORF">KTH89_17290</name>
</gene>
<dbReference type="SUPFAM" id="SSF161098">
    <property type="entry name" value="MetI-like"/>
    <property type="match status" value="1"/>
</dbReference>
<evidence type="ECO:0000256" key="6">
    <source>
        <dbReference type="ARBA" id="ARBA00023136"/>
    </source>
</evidence>
<evidence type="ECO:0000256" key="4">
    <source>
        <dbReference type="ARBA" id="ARBA00022692"/>
    </source>
</evidence>
<evidence type="ECO:0000313" key="9">
    <source>
        <dbReference type="EMBL" id="MBU9738301.1"/>
    </source>
</evidence>
<keyword evidence="2 7" id="KW-0813">Transport</keyword>
<dbReference type="CDD" id="cd06261">
    <property type="entry name" value="TM_PBP2"/>
    <property type="match status" value="1"/>
</dbReference>
<feature type="transmembrane region" description="Helical" evidence="7">
    <location>
        <begin position="12"/>
        <end position="37"/>
    </location>
</feature>
<dbReference type="PANTHER" id="PTHR43744">
    <property type="entry name" value="ABC TRANSPORTER PERMEASE PROTEIN MG189-RELATED-RELATED"/>
    <property type="match status" value="1"/>
</dbReference>
<feature type="domain" description="ABC transmembrane type-1" evidence="8">
    <location>
        <begin position="72"/>
        <end position="264"/>
    </location>
</feature>
<dbReference type="InterPro" id="IPR000515">
    <property type="entry name" value="MetI-like"/>
</dbReference>
<organism evidence="9 10">
    <name type="scientific">Diplocloster agilis</name>
    <dbReference type="NCBI Taxonomy" id="2850323"/>
    <lineage>
        <taxon>Bacteria</taxon>
        <taxon>Bacillati</taxon>
        <taxon>Bacillota</taxon>
        <taxon>Clostridia</taxon>
        <taxon>Lachnospirales</taxon>
        <taxon>Lachnospiraceae</taxon>
        <taxon>Diplocloster</taxon>
    </lineage>
</organism>
<feature type="transmembrane region" description="Helical" evidence="7">
    <location>
        <begin position="243"/>
        <end position="263"/>
    </location>
</feature>
<keyword evidence="3" id="KW-1003">Cell membrane</keyword>
<keyword evidence="10" id="KW-1185">Reference proteome</keyword>
<evidence type="ECO:0000256" key="3">
    <source>
        <dbReference type="ARBA" id="ARBA00022475"/>
    </source>
</evidence>
<evidence type="ECO:0000256" key="2">
    <source>
        <dbReference type="ARBA" id="ARBA00022448"/>
    </source>
</evidence>
<feature type="transmembrane region" description="Helical" evidence="7">
    <location>
        <begin position="184"/>
        <end position="206"/>
    </location>
</feature>
<sequence length="279" mass="31014">MKTKFKRKFSAFQLVIAGIAILLMFFAFVPIIFMIILSLKSNVQIYGDFFSLPHPIHWENYNTAIGMLIPNMINTMLVVAIATVITAVLSATAGYVFARLKFPGKNVIFLAVLCLMMVPGVLTLTPQYTLIQSYHIYNTWWALILPWVSGGQVFGILLCRTFMEGLPAELFESAKIDGCREVRALVKIAVPLSKPIIATVVVMKMMDYYNDFIWPLLAIENNSKQVITVAIRVFQSATGSIDIGAMVAGFVFATIPLFILFVFTSRLYMEGLTAGAIKG</sequence>
<dbReference type="AlphaFoldDB" id="A0A949NFE0"/>
<evidence type="ECO:0000256" key="5">
    <source>
        <dbReference type="ARBA" id="ARBA00022989"/>
    </source>
</evidence>
<evidence type="ECO:0000256" key="7">
    <source>
        <dbReference type="RuleBase" id="RU363032"/>
    </source>
</evidence>
<dbReference type="EMBL" id="JAHQCW010000032">
    <property type="protein sequence ID" value="MBU9738301.1"/>
    <property type="molecule type" value="Genomic_DNA"/>
</dbReference>
<dbReference type="Gene3D" id="1.10.3720.10">
    <property type="entry name" value="MetI-like"/>
    <property type="match status" value="1"/>
</dbReference>
<dbReference type="GO" id="GO:0055085">
    <property type="term" value="P:transmembrane transport"/>
    <property type="evidence" value="ECO:0007669"/>
    <property type="project" value="InterPro"/>
</dbReference>
<keyword evidence="4 7" id="KW-0812">Transmembrane</keyword>
<dbReference type="Pfam" id="PF00528">
    <property type="entry name" value="BPD_transp_1"/>
    <property type="match status" value="1"/>
</dbReference>
<proteinExistence type="inferred from homology"/>
<evidence type="ECO:0000259" key="8">
    <source>
        <dbReference type="PROSITE" id="PS50928"/>
    </source>
</evidence>
<comment type="subcellular location">
    <subcellularLocation>
        <location evidence="1 7">Cell membrane</location>
        <topology evidence="1 7">Multi-pass membrane protein</topology>
    </subcellularLocation>
</comment>